<feature type="compositionally biased region" description="Low complexity" evidence="1">
    <location>
        <begin position="59"/>
        <end position="87"/>
    </location>
</feature>
<proteinExistence type="predicted"/>
<feature type="compositionally biased region" description="Low complexity" evidence="1">
    <location>
        <begin position="24"/>
        <end position="50"/>
    </location>
</feature>
<keyword evidence="3" id="KW-0732">Signal</keyword>
<evidence type="ECO:0000256" key="3">
    <source>
        <dbReference type="SAM" id="SignalP"/>
    </source>
</evidence>
<evidence type="ECO:0000313" key="5">
    <source>
        <dbReference type="Proteomes" id="UP000053477"/>
    </source>
</evidence>
<feature type="region of interest" description="Disordered" evidence="1">
    <location>
        <begin position="220"/>
        <end position="240"/>
    </location>
</feature>
<keyword evidence="5" id="KW-1185">Reference proteome</keyword>
<dbReference type="AlphaFoldDB" id="A0A0H2S3E0"/>
<dbReference type="EMBL" id="KQ085891">
    <property type="protein sequence ID" value="KLO18830.1"/>
    <property type="molecule type" value="Genomic_DNA"/>
</dbReference>
<reference evidence="4 5" key="1">
    <citation type="submission" date="2015-04" db="EMBL/GenBank/DDBJ databases">
        <title>Complete genome sequence of Schizopora paradoxa KUC8140, a cosmopolitan wood degrader in East Asia.</title>
        <authorList>
            <consortium name="DOE Joint Genome Institute"/>
            <person name="Min B."/>
            <person name="Park H."/>
            <person name="Jang Y."/>
            <person name="Kim J.-J."/>
            <person name="Kim K.H."/>
            <person name="Pangilinan J."/>
            <person name="Lipzen A."/>
            <person name="Riley R."/>
            <person name="Grigoriev I.V."/>
            <person name="Spatafora J.W."/>
            <person name="Choi I.-G."/>
        </authorList>
    </citation>
    <scope>NUCLEOTIDE SEQUENCE [LARGE SCALE GENOMIC DNA]</scope>
    <source>
        <strain evidence="4 5">KUC8140</strain>
    </source>
</reference>
<evidence type="ECO:0000256" key="2">
    <source>
        <dbReference type="SAM" id="Phobius"/>
    </source>
</evidence>
<keyword evidence="2" id="KW-0812">Transmembrane</keyword>
<keyword evidence="2" id="KW-1133">Transmembrane helix</keyword>
<gene>
    <name evidence="4" type="ORF">SCHPADRAFT_899391</name>
</gene>
<name>A0A0H2S3E0_9AGAM</name>
<dbReference type="OrthoDB" id="3266934at2759"/>
<dbReference type="Proteomes" id="UP000053477">
    <property type="component" value="Unassembled WGS sequence"/>
</dbReference>
<evidence type="ECO:0000313" key="4">
    <source>
        <dbReference type="EMBL" id="KLO18830.1"/>
    </source>
</evidence>
<protein>
    <recommendedName>
        <fullName evidence="6">Mid2 domain-containing protein</fullName>
    </recommendedName>
</protein>
<feature type="chain" id="PRO_5005202375" description="Mid2 domain-containing protein" evidence="3">
    <location>
        <begin position="19"/>
        <end position="291"/>
    </location>
</feature>
<feature type="region of interest" description="Disordered" evidence="1">
    <location>
        <begin position="20"/>
        <end position="87"/>
    </location>
</feature>
<feature type="transmembrane region" description="Helical" evidence="2">
    <location>
        <begin position="248"/>
        <end position="270"/>
    </location>
</feature>
<sequence length="291" mass="29630">MRLKEFLLVSFLVLGVAAKHGESEGAPPASSSGSGSPAPSSTTTSVISSQPSPPPATSPAPTSSTTQAPTNSNPSQSTSSAPAASTSHSSIPIQFNTVNDMLACSSVTFSWTSLSNTPVTLTVAVTNDRSTQNNIIVRQAQTILVTQVISTNTSSTAGSIKWPMVDIPNGTYAVLAFQTGNQNAGMVESNLFNVAEGNNTACLSAASSSVSLPVASATSSMTASDSSNSSEGSTGNVGGSSKSLSTGALIGVVIGVVMGVLGLIVAFTLMHRKDVLRVRRPRRPGAPYYLF</sequence>
<keyword evidence="2" id="KW-0472">Membrane</keyword>
<evidence type="ECO:0008006" key="6">
    <source>
        <dbReference type="Google" id="ProtNLM"/>
    </source>
</evidence>
<feature type="compositionally biased region" description="Low complexity" evidence="1">
    <location>
        <begin position="220"/>
        <end position="234"/>
    </location>
</feature>
<dbReference type="InParanoid" id="A0A0H2S3E0"/>
<evidence type="ECO:0000256" key="1">
    <source>
        <dbReference type="SAM" id="MobiDB-lite"/>
    </source>
</evidence>
<feature type="signal peptide" evidence="3">
    <location>
        <begin position="1"/>
        <end position="18"/>
    </location>
</feature>
<organism evidence="4 5">
    <name type="scientific">Schizopora paradoxa</name>
    <dbReference type="NCBI Taxonomy" id="27342"/>
    <lineage>
        <taxon>Eukaryota</taxon>
        <taxon>Fungi</taxon>
        <taxon>Dikarya</taxon>
        <taxon>Basidiomycota</taxon>
        <taxon>Agaricomycotina</taxon>
        <taxon>Agaricomycetes</taxon>
        <taxon>Hymenochaetales</taxon>
        <taxon>Schizoporaceae</taxon>
        <taxon>Schizopora</taxon>
    </lineage>
</organism>
<accession>A0A0H2S3E0</accession>